<dbReference type="CDD" id="cd01949">
    <property type="entry name" value="GGDEF"/>
    <property type="match status" value="1"/>
</dbReference>
<name>A0A0Q2RUL0_VIBFU</name>
<dbReference type="Gene3D" id="3.30.70.270">
    <property type="match status" value="1"/>
</dbReference>
<organism evidence="3 4">
    <name type="scientific">Vibrio furnissii</name>
    <dbReference type="NCBI Taxonomy" id="29494"/>
    <lineage>
        <taxon>Bacteria</taxon>
        <taxon>Pseudomonadati</taxon>
        <taxon>Pseudomonadota</taxon>
        <taxon>Gammaproteobacteria</taxon>
        <taxon>Vibrionales</taxon>
        <taxon>Vibrionaceae</taxon>
        <taxon>Vibrio</taxon>
    </lineage>
</organism>
<dbReference type="Proteomes" id="UP000051221">
    <property type="component" value="Unassembled WGS sequence"/>
</dbReference>
<dbReference type="InterPro" id="IPR029787">
    <property type="entry name" value="Nucleotide_cyclase"/>
</dbReference>
<dbReference type="SUPFAM" id="SSF55073">
    <property type="entry name" value="Nucleotide cyclase"/>
    <property type="match status" value="1"/>
</dbReference>
<dbReference type="RefSeq" id="WP_014257921.1">
    <property type="nucleotide sequence ID" value="NZ_CAWQRI010000077.1"/>
</dbReference>
<reference evidence="3 4" key="1">
    <citation type="submission" date="2015-08" db="EMBL/GenBank/DDBJ databases">
        <title>Antibacterial properties of a collection of Vibrionaceae strains.</title>
        <authorList>
            <person name="Giubergia S."/>
        </authorList>
    </citation>
    <scope>NUCLEOTIDE SEQUENCE [LARGE SCALE GENOMIC DNA]</scope>
    <source>
        <strain evidence="3 4">S0821</strain>
    </source>
</reference>
<dbReference type="InterPro" id="IPR052163">
    <property type="entry name" value="DGC-Regulatory_Protein"/>
</dbReference>
<dbReference type="SMART" id="SM00267">
    <property type="entry name" value="GGDEF"/>
    <property type="match status" value="1"/>
</dbReference>
<evidence type="ECO:0000313" key="3">
    <source>
        <dbReference type="EMBL" id="KQH87782.1"/>
    </source>
</evidence>
<dbReference type="PANTHER" id="PTHR46663">
    <property type="entry name" value="DIGUANYLATE CYCLASE DGCT-RELATED"/>
    <property type="match status" value="1"/>
</dbReference>
<dbReference type="InterPro" id="IPR043128">
    <property type="entry name" value="Rev_trsase/Diguanyl_cyclase"/>
</dbReference>
<dbReference type="PANTHER" id="PTHR46663:SF2">
    <property type="entry name" value="GGDEF DOMAIN-CONTAINING PROTEIN"/>
    <property type="match status" value="1"/>
</dbReference>
<dbReference type="OrthoDB" id="5623595at2"/>
<dbReference type="AlphaFoldDB" id="A0A0Q2RUL0"/>
<feature type="transmembrane region" description="Helical" evidence="1">
    <location>
        <begin position="20"/>
        <end position="37"/>
    </location>
</feature>
<dbReference type="NCBIfam" id="TIGR00254">
    <property type="entry name" value="GGDEF"/>
    <property type="match status" value="1"/>
</dbReference>
<protein>
    <submittedName>
        <fullName evidence="3">Diguanylate cyclase</fullName>
    </submittedName>
</protein>
<keyword evidence="1" id="KW-1133">Transmembrane helix</keyword>
<dbReference type="Pfam" id="PF00990">
    <property type="entry name" value="GGDEF"/>
    <property type="match status" value="1"/>
</dbReference>
<evidence type="ECO:0000259" key="2">
    <source>
        <dbReference type="PROSITE" id="PS50887"/>
    </source>
</evidence>
<gene>
    <name evidence="3" type="ORF">AMR76_00315</name>
</gene>
<comment type="caution">
    <text evidence="3">The sequence shown here is derived from an EMBL/GenBank/DDBJ whole genome shotgun (WGS) entry which is preliminary data.</text>
</comment>
<feature type="transmembrane region" description="Helical" evidence="1">
    <location>
        <begin position="176"/>
        <end position="201"/>
    </location>
</feature>
<dbReference type="OMA" id="ATWFLFQ"/>
<keyword evidence="1" id="KW-0472">Membrane</keyword>
<dbReference type="InParanoid" id="A0A0Q2RUL0"/>
<proteinExistence type="predicted"/>
<keyword evidence="1" id="KW-0812">Transmembrane</keyword>
<feature type="domain" description="GGDEF" evidence="2">
    <location>
        <begin position="237"/>
        <end position="365"/>
    </location>
</feature>
<dbReference type="PROSITE" id="PS50887">
    <property type="entry name" value="GGDEF"/>
    <property type="match status" value="1"/>
</dbReference>
<keyword evidence="4" id="KW-1185">Reference proteome</keyword>
<accession>A0A0Q2RUL0</accession>
<dbReference type="InterPro" id="IPR000160">
    <property type="entry name" value="GGDEF_dom"/>
</dbReference>
<evidence type="ECO:0000313" key="4">
    <source>
        <dbReference type="Proteomes" id="UP000051221"/>
    </source>
</evidence>
<dbReference type="EMBL" id="LKHS01000001">
    <property type="protein sequence ID" value="KQH87782.1"/>
    <property type="molecule type" value="Genomic_DNA"/>
</dbReference>
<evidence type="ECO:0000256" key="1">
    <source>
        <dbReference type="SAM" id="Phobius"/>
    </source>
</evidence>
<sequence>MIKPIQSQALHPWVYRAKTLLILISALLVVANLYTLSSTRDLARSYSDQQNQATWFLFQLTKEFTEMIAESPYAIHSEQKMARVWLKYELTWSRFDVILNSREAEGFMGLEGTYPFFKRAFDDFKMLEPYLMAAKDEASMARFEAQSQQLYQRIISYINENFKIQSPIYLHQKQQAYWLTQIQFALMFVLFACIGLVSYILHAEARFHKLLALTDPLTGLSNRLAMFAALKRYTVQQSFSLLLLDLNGFKAINDTLGHQAGDSVLKQVAYRLAHIPTFDYWVFRMGGDEFAIILDSVDPDDLAGMQTLIMECFDAAFQLPSLESYPLSTSIGVSRFPYDALDINQLVHIADKNMYQMKFQQKSPS</sequence>